<protein>
    <submittedName>
        <fullName evidence="1">Uncharacterized protein</fullName>
    </submittedName>
</protein>
<reference evidence="1" key="1">
    <citation type="journal article" date="2023" name="Science">
        <title>Genome structures resolve the early diversification of teleost fishes.</title>
        <authorList>
            <person name="Parey E."/>
            <person name="Louis A."/>
            <person name="Montfort J."/>
            <person name="Bouchez O."/>
            <person name="Roques C."/>
            <person name="Iampietro C."/>
            <person name="Lluch J."/>
            <person name="Castinel A."/>
            <person name="Donnadieu C."/>
            <person name="Desvignes T."/>
            <person name="Floi Bucao C."/>
            <person name="Jouanno E."/>
            <person name="Wen M."/>
            <person name="Mejri S."/>
            <person name="Dirks R."/>
            <person name="Jansen H."/>
            <person name="Henkel C."/>
            <person name="Chen W.J."/>
            <person name="Zahm M."/>
            <person name="Cabau C."/>
            <person name="Klopp C."/>
            <person name="Thompson A.W."/>
            <person name="Robinson-Rechavi M."/>
            <person name="Braasch I."/>
            <person name="Lecointre G."/>
            <person name="Bobe J."/>
            <person name="Postlethwait J.H."/>
            <person name="Berthelot C."/>
            <person name="Roest Crollius H."/>
            <person name="Guiguen Y."/>
        </authorList>
    </citation>
    <scope>NUCLEOTIDE SEQUENCE</scope>
    <source>
        <strain evidence="1">NC1722</strain>
    </source>
</reference>
<dbReference type="EMBL" id="JAINUG010000125">
    <property type="protein sequence ID" value="KAJ8394545.1"/>
    <property type="molecule type" value="Genomic_DNA"/>
</dbReference>
<organism evidence="1 2">
    <name type="scientific">Aldrovandia affinis</name>
    <dbReference type="NCBI Taxonomy" id="143900"/>
    <lineage>
        <taxon>Eukaryota</taxon>
        <taxon>Metazoa</taxon>
        <taxon>Chordata</taxon>
        <taxon>Craniata</taxon>
        <taxon>Vertebrata</taxon>
        <taxon>Euteleostomi</taxon>
        <taxon>Actinopterygii</taxon>
        <taxon>Neopterygii</taxon>
        <taxon>Teleostei</taxon>
        <taxon>Notacanthiformes</taxon>
        <taxon>Halosauridae</taxon>
        <taxon>Aldrovandia</taxon>
    </lineage>
</organism>
<accession>A0AAD7WFC9</accession>
<gene>
    <name evidence="1" type="ORF">AAFF_G00045550</name>
</gene>
<evidence type="ECO:0000313" key="2">
    <source>
        <dbReference type="Proteomes" id="UP001221898"/>
    </source>
</evidence>
<dbReference type="Proteomes" id="UP001221898">
    <property type="component" value="Unassembled WGS sequence"/>
</dbReference>
<name>A0AAD7WFC9_9TELE</name>
<keyword evidence="2" id="KW-1185">Reference proteome</keyword>
<dbReference type="AlphaFoldDB" id="A0AAD7WFC9"/>
<evidence type="ECO:0000313" key="1">
    <source>
        <dbReference type="EMBL" id="KAJ8394545.1"/>
    </source>
</evidence>
<comment type="caution">
    <text evidence="1">The sequence shown here is derived from an EMBL/GenBank/DDBJ whole genome shotgun (WGS) entry which is preliminary data.</text>
</comment>
<sequence>MQKSPSETRGRRNEGDIAVEFGRRRSFDEALFFDGLNWLEERKAWVAMAQAAEMPGDLREDNWPVGQILTSFHTPASPDAFGPASTTSRTRRCLPHRKWARQNSRDSAYFETLTAHSHSYERTHTQEQRQLSI</sequence>
<proteinExistence type="predicted"/>